<reference evidence="1 2" key="1">
    <citation type="journal article" date="2019" name="bioRxiv">
        <title>Genomics, evolutionary history and diagnostics of the Alternaria alternata species group including apple and Asian pear pathotypes.</title>
        <authorList>
            <person name="Armitage A.D."/>
            <person name="Cockerton H.M."/>
            <person name="Sreenivasaprasad S."/>
            <person name="Woodhall J.W."/>
            <person name="Lane C.R."/>
            <person name="Harrison R.J."/>
            <person name="Clarkson J.P."/>
        </authorList>
    </citation>
    <scope>NUCLEOTIDE SEQUENCE [LARGE SCALE GENOMIC DNA]</scope>
    <source>
        <strain evidence="1 2">FERA 650</strain>
    </source>
</reference>
<sequence length="43" mass="4429">MKAVGAADNTVSRALVSDNNNVVKATGSMVFSVSKDGITRSET</sequence>
<name>A0ACB6F6W3_9PLEO</name>
<comment type="caution">
    <text evidence="1">The sequence shown here is derived from an EMBL/GenBank/DDBJ whole genome shotgun (WGS) entry which is preliminary data.</text>
</comment>
<evidence type="ECO:0000313" key="1">
    <source>
        <dbReference type="EMBL" id="KAB2100028.1"/>
    </source>
</evidence>
<dbReference type="EMBL" id="PDWZ02000014">
    <property type="protein sequence ID" value="KAB2100028.1"/>
    <property type="molecule type" value="Genomic_DNA"/>
</dbReference>
<accession>A0ACB6F6W3</accession>
<evidence type="ECO:0000313" key="2">
    <source>
        <dbReference type="Proteomes" id="UP000293547"/>
    </source>
</evidence>
<organism evidence="1 2">
    <name type="scientific">Alternaria gaisen</name>
    <dbReference type="NCBI Taxonomy" id="167740"/>
    <lineage>
        <taxon>Eukaryota</taxon>
        <taxon>Fungi</taxon>
        <taxon>Dikarya</taxon>
        <taxon>Ascomycota</taxon>
        <taxon>Pezizomycotina</taxon>
        <taxon>Dothideomycetes</taxon>
        <taxon>Pleosporomycetidae</taxon>
        <taxon>Pleosporales</taxon>
        <taxon>Pleosporineae</taxon>
        <taxon>Pleosporaceae</taxon>
        <taxon>Alternaria</taxon>
        <taxon>Alternaria sect. Alternaria</taxon>
    </lineage>
</organism>
<proteinExistence type="predicted"/>
<keyword evidence="2" id="KW-1185">Reference proteome</keyword>
<protein>
    <submittedName>
        <fullName evidence="1">Uncharacterized protein</fullName>
    </submittedName>
</protein>
<gene>
    <name evidence="1" type="ORF">AG0111_0g11778</name>
</gene>
<dbReference type="Proteomes" id="UP000293547">
    <property type="component" value="Unassembled WGS sequence"/>
</dbReference>